<dbReference type="Proteomes" id="UP001642487">
    <property type="component" value="Chromosome 1"/>
</dbReference>
<keyword evidence="3" id="KW-1185">Reference proteome</keyword>
<sequence length="79" mass="8835">MAAGMHQWMPSLRERQGTRMAGTQSTFGPLTILQEWLAVSSKQILSSLLGYVNKKLHIRTFVICYGNGRERDLPALAMA</sequence>
<gene>
    <name evidence="2" type="ORF">CITCOLO1_LOCUS2191</name>
</gene>
<evidence type="ECO:0000256" key="1">
    <source>
        <dbReference type="SAM" id="MobiDB-lite"/>
    </source>
</evidence>
<evidence type="ECO:0000313" key="3">
    <source>
        <dbReference type="Proteomes" id="UP001642487"/>
    </source>
</evidence>
<accession>A0ABP0XQV9</accession>
<feature type="region of interest" description="Disordered" evidence="1">
    <location>
        <begin position="1"/>
        <end position="22"/>
    </location>
</feature>
<organism evidence="2 3">
    <name type="scientific">Citrullus colocynthis</name>
    <name type="common">colocynth</name>
    <dbReference type="NCBI Taxonomy" id="252529"/>
    <lineage>
        <taxon>Eukaryota</taxon>
        <taxon>Viridiplantae</taxon>
        <taxon>Streptophyta</taxon>
        <taxon>Embryophyta</taxon>
        <taxon>Tracheophyta</taxon>
        <taxon>Spermatophyta</taxon>
        <taxon>Magnoliopsida</taxon>
        <taxon>eudicotyledons</taxon>
        <taxon>Gunneridae</taxon>
        <taxon>Pentapetalae</taxon>
        <taxon>rosids</taxon>
        <taxon>fabids</taxon>
        <taxon>Cucurbitales</taxon>
        <taxon>Cucurbitaceae</taxon>
        <taxon>Benincaseae</taxon>
        <taxon>Citrullus</taxon>
    </lineage>
</organism>
<reference evidence="2 3" key="1">
    <citation type="submission" date="2024-03" db="EMBL/GenBank/DDBJ databases">
        <authorList>
            <person name="Gkanogiannis A."/>
            <person name="Becerra Lopez-Lavalle L."/>
        </authorList>
    </citation>
    <scope>NUCLEOTIDE SEQUENCE [LARGE SCALE GENOMIC DNA]</scope>
</reference>
<dbReference type="EMBL" id="OZ021735">
    <property type="protein sequence ID" value="CAK9310560.1"/>
    <property type="molecule type" value="Genomic_DNA"/>
</dbReference>
<proteinExistence type="predicted"/>
<protein>
    <submittedName>
        <fullName evidence="2">Uncharacterized protein</fullName>
    </submittedName>
</protein>
<name>A0ABP0XQV9_9ROSI</name>
<evidence type="ECO:0000313" key="2">
    <source>
        <dbReference type="EMBL" id="CAK9310560.1"/>
    </source>
</evidence>